<organism evidence="3 4">
    <name type="scientific">Raineya orbicola</name>
    <dbReference type="NCBI Taxonomy" id="2016530"/>
    <lineage>
        <taxon>Bacteria</taxon>
        <taxon>Pseudomonadati</taxon>
        <taxon>Bacteroidota</taxon>
        <taxon>Cytophagia</taxon>
        <taxon>Cytophagales</taxon>
        <taxon>Raineyaceae</taxon>
        <taxon>Raineya</taxon>
    </lineage>
</organism>
<evidence type="ECO:0000256" key="1">
    <source>
        <dbReference type="SAM" id="Phobius"/>
    </source>
</evidence>
<keyword evidence="1" id="KW-1133">Transmembrane helix</keyword>
<name>A0A2N3IIP9_9BACT</name>
<keyword evidence="4" id="KW-1185">Reference proteome</keyword>
<dbReference type="EMBL" id="NKXO01000009">
    <property type="protein sequence ID" value="PKQ70212.1"/>
    <property type="molecule type" value="Genomic_DNA"/>
</dbReference>
<dbReference type="OrthoDB" id="904361at2"/>
<proteinExistence type="predicted"/>
<dbReference type="RefSeq" id="WP_133121493.1">
    <property type="nucleotide sequence ID" value="NZ_NKXO01000009.1"/>
</dbReference>
<keyword evidence="2" id="KW-0732">Signal</keyword>
<reference evidence="3 4" key="1">
    <citation type="submission" date="2017-06" db="EMBL/GenBank/DDBJ databases">
        <title>Raineya orbicola gen. nov., sp. nov. a slightly thermophilic bacterium of the phylum Bacteroidetes and the description of Raineyaceae fam. nov.</title>
        <authorList>
            <person name="Albuquerque L."/>
            <person name="Polonia A.R.M."/>
            <person name="Barroso C."/>
            <person name="Froufe H.J.C."/>
            <person name="Lage O."/>
            <person name="Lobo-Da-Cunha A."/>
            <person name="Egas C."/>
            <person name="Da Costa M.S."/>
        </authorList>
    </citation>
    <scope>NUCLEOTIDE SEQUENCE [LARGE SCALE GENOMIC DNA]</scope>
    <source>
        <strain evidence="3 4">SPSPC-11</strain>
    </source>
</reference>
<evidence type="ECO:0000313" key="3">
    <source>
        <dbReference type="EMBL" id="PKQ70212.1"/>
    </source>
</evidence>
<evidence type="ECO:0000256" key="2">
    <source>
        <dbReference type="SAM" id="SignalP"/>
    </source>
</evidence>
<dbReference type="Proteomes" id="UP000233387">
    <property type="component" value="Unassembled WGS sequence"/>
</dbReference>
<feature type="chain" id="PRO_5014988516" evidence="2">
    <location>
        <begin position="20"/>
        <end position="700"/>
    </location>
</feature>
<sequence>MKKFLYSSVFLLIANIAFSQNCFKEVAILIDTLRFTQTKNQIQFKGEKFLAFEYFTENPTCEVRLFPQNMENIQKIELAYSQDFQLVDSIFRSQDYFRFKIKFNNLTQTQFLTLNFTIYQIPLKEIPCELRLLPYFNTKVAFAPKDDELYVGEERMFELISNNPENIRTNPIPTNSKDIDYRTEYVNKQLRLYVLPSKIGDVDFSLDLSTFIPYIDEKGRVNYQLPTIKYKFRVKGSRLAFLNTDVKEITIEEATQKEGIEVQLDYNRYLNVGKTYRIENQEKAGGMLVAEIFIKSLMNNGKFLCVLRPYGQHRISESYLYIKAGDEPVCITNFNVTPKTIINNIIIFHEGNRRENVFYPGETVDVRIEGLALHKARFRFDGLNVLTSDSLIRTENVQTFRLQVPMNISKKEIEIFNRNDKIGRTIPVSEYQRPHQQLNFVRINYGAGKQVLSELPQTILYPYTIKDIEVSFDYDKIDENKLFGRQFVSIDITIFNARGDLVDLKRIPNIMVCPGENSPRFAFYNDKQCNKEPISLNKVLGRKTFDLDGWSRIEITISHDKDKYGGEGFSKKIEIILQRKLRFDTEVTFPGGLLIKRADQENFSPFGGISLAIIQQLSFYNPNKINRFQPYKVGIGVLANNAFNFNPNATNRDIGVVLLGSLYPTRRDVKLSFPLFAGMGYFLSAKAWFFLVGPGIFVSF</sequence>
<feature type="signal peptide" evidence="2">
    <location>
        <begin position="1"/>
        <end position="19"/>
    </location>
</feature>
<comment type="caution">
    <text evidence="3">The sequence shown here is derived from an EMBL/GenBank/DDBJ whole genome shotgun (WGS) entry which is preliminary data.</text>
</comment>
<dbReference type="AlphaFoldDB" id="A0A2N3IIP9"/>
<accession>A0A2N3IIP9</accession>
<keyword evidence="1" id="KW-0812">Transmembrane</keyword>
<protein>
    <submittedName>
        <fullName evidence="3">Uncharacterized protein</fullName>
    </submittedName>
</protein>
<evidence type="ECO:0000313" key="4">
    <source>
        <dbReference type="Proteomes" id="UP000233387"/>
    </source>
</evidence>
<gene>
    <name evidence="3" type="ORF">Rain11_0733</name>
</gene>
<keyword evidence="1" id="KW-0472">Membrane</keyword>
<feature type="transmembrane region" description="Helical" evidence="1">
    <location>
        <begin position="675"/>
        <end position="698"/>
    </location>
</feature>